<feature type="compositionally biased region" description="Basic and acidic residues" evidence="2">
    <location>
        <begin position="96"/>
        <end position="122"/>
    </location>
</feature>
<feature type="compositionally biased region" description="Polar residues" evidence="2">
    <location>
        <begin position="227"/>
        <end position="241"/>
    </location>
</feature>
<feature type="coiled-coil region" evidence="1">
    <location>
        <begin position="440"/>
        <end position="552"/>
    </location>
</feature>
<gene>
    <name evidence="3" type="ORF">EJ08DRAFT_731343</name>
</gene>
<comment type="caution">
    <text evidence="3">The sequence shown here is derived from an EMBL/GenBank/DDBJ whole genome shotgun (WGS) entry which is preliminary data.</text>
</comment>
<proteinExistence type="predicted"/>
<feature type="compositionally biased region" description="Polar residues" evidence="2">
    <location>
        <begin position="340"/>
        <end position="376"/>
    </location>
</feature>
<feature type="compositionally biased region" description="Low complexity" evidence="2">
    <location>
        <begin position="19"/>
        <end position="32"/>
    </location>
</feature>
<sequence length="604" mass="66962">MASAFQAMSWQWSTPEENSAITSSTPSTASSTEDSEGLHEKEETKELKTEAEPTEEEQSNYSPTDPATKIEAKIDLPNEVRLALAMETIKKHRKIRLADERAKEQEKALAEAAKEEAEKAEKEEEEELDDTTPPPAKSTRSATKRKRKAVQEEIPLEEPKEDPSTIGPQRSKPRSVSRETGTVSRAPVPRSRRKQATPKSTKVHQDRAPSRPSRKVSPSVLDMEVDNMSTASEASRQSTGQIDGPNFWATNDPDRGFIGSKAATPPSVNSATHPAKGVATHRTDTAGNTTQHPSETVTEAEKKRNGKLLTNNNRRRPRNDSPTSTKNETKSKKAKLNHQADVSLTPTHVPSSSKLSDAISMNSPRDSPAQVSPTPANFLTIPPKNLLELIPFIEHFDQQHKATIFSKDQEITTLKDEISAMENADNIRQTHIASSDAQKIVQLQDDLGESRKQNKDANDHIESLKKDLAQARSEASKNGDEEVASLTSKVDALTQQNKEQSQQISEYQSQFAREESFLNDIKAKYEKEKKETARLTIECKDVNEELRKEKLEGKKEKFEKLKAVVKEVVEMPQLAAMASGGFGLVSQALIQLQEGLREAEGRGE</sequence>
<feature type="compositionally biased region" description="Polar residues" evidence="2">
    <location>
        <begin position="285"/>
        <end position="297"/>
    </location>
</feature>
<evidence type="ECO:0000313" key="3">
    <source>
        <dbReference type="EMBL" id="KAF2433772.1"/>
    </source>
</evidence>
<dbReference type="Proteomes" id="UP000800235">
    <property type="component" value="Unassembled WGS sequence"/>
</dbReference>
<accession>A0A9P4NY50</accession>
<keyword evidence="1" id="KW-0175">Coiled coil</keyword>
<feature type="region of interest" description="Disordered" evidence="2">
    <location>
        <begin position="92"/>
        <end position="376"/>
    </location>
</feature>
<feature type="compositionally biased region" description="Basic and acidic residues" evidence="2">
    <location>
        <begin position="36"/>
        <end position="51"/>
    </location>
</feature>
<feature type="compositionally biased region" description="Polar residues" evidence="2">
    <location>
        <begin position="1"/>
        <end position="17"/>
    </location>
</feature>
<evidence type="ECO:0000256" key="2">
    <source>
        <dbReference type="SAM" id="MobiDB-lite"/>
    </source>
</evidence>
<dbReference type="AlphaFoldDB" id="A0A9P4NY50"/>
<protein>
    <submittedName>
        <fullName evidence="3">Uncharacterized protein</fullName>
    </submittedName>
</protein>
<evidence type="ECO:0000313" key="4">
    <source>
        <dbReference type="Proteomes" id="UP000800235"/>
    </source>
</evidence>
<dbReference type="EMBL" id="MU007019">
    <property type="protein sequence ID" value="KAF2433772.1"/>
    <property type="molecule type" value="Genomic_DNA"/>
</dbReference>
<reference evidence="3" key="1">
    <citation type="journal article" date="2020" name="Stud. Mycol.">
        <title>101 Dothideomycetes genomes: a test case for predicting lifestyles and emergence of pathogens.</title>
        <authorList>
            <person name="Haridas S."/>
            <person name="Albert R."/>
            <person name="Binder M."/>
            <person name="Bloem J."/>
            <person name="Labutti K."/>
            <person name="Salamov A."/>
            <person name="Andreopoulos B."/>
            <person name="Baker S."/>
            <person name="Barry K."/>
            <person name="Bills G."/>
            <person name="Bluhm B."/>
            <person name="Cannon C."/>
            <person name="Castanera R."/>
            <person name="Culley D."/>
            <person name="Daum C."/>
            <person name="Ezra D."/>
            <person name="Gonzalez J."/>
            <person name="Henrissat B."/>
            <person name="Kuo A."/>
            <person name="Liang C."/>
            <person name="Lipzen A."/>
            <person name="Lutzoni F."/>
            <person name="Magnuson J."/>
            <person name="Mondo S."/>
            <person name="Nolan M."/>
            <person name="Ohm R."/>
            <person name="Pangilinan J."/>
            <person name="Park H.-J."/>
            <person name="Ramirez L."/>
            <person name="Alfaro M."/>
            <person name="Sun H."/>
            <person name="Tritt A."/>
            <person name="Yoshinaga Y."/>
            <person name="Zwiers L.-H."/>
            <person name="Turgeon B."/>
            <person name="Goodwin S."/>
            <person name="Spatafora J."/>
            <person name="Crous P."/>
            <person name="Grigoriev I."/>
        </authorList>
    </citation>
    <scope>NUCLEOTIDE SEQUENCE</scope>
    <source>
        <strain evidence="3">CBS 130266</strain>
    </source>
</reference>
<keyword evidence="4" id="KW-1185">Reference proteome</keyword>
<organism evidence="3 4">
    <name type="scientific">Tothia fuscella</name>
    <dbReference type="NCBI Taxonomy" id="1048955"/>
    <lineage>
        <taxon>Eukaryota</taxon>
        <taxon>Fungi</taxon>
        <taxon>Dikarya</taxon>
        <taxon>Ascomycota</taxon>
        <taxon>Pezizomycotina</taxon>
        <taxon>Dothideomycetes</taxon>
        <taxon>Pleosporomycetidae</taxon>
        <taxon>Venturiales</taxon>
        <taxon>Cylindrosympodiaceae</taxon>
        <taxon>Tothia</taxon>
    </lineage>
</organism>
<feature type="region of interest" description="Disordered" evidence="2">
    <location>
        <begin position="1"/>
        <end position="76"/>
    </location>
</feature>
<name>A0A9P4NY50_9PEZI</name>
<evidence type="ECO:0000256" key="1">
    <source>
        <dbReference type="SAM" id="Coils"/>
    </source>
</evidence>